<dbReference type="Proteomes" id="UP001569428">
    <property type="component" value="Unassembled WGS sequence"/>
</dbReference>
<name>A0ABV4P2S3_9GAMM</name>
<dbReference type="RefSeq" id="WP_371840365.1">
    <property type="nucleotide sequence ID" value="NZ_JBGMEK010000050.1"/>
</dbReference>
<keyword evidence="2" id="KW-1185">Reference proteome</keyword>
<organism evidence="1 2">
    <name type="scientific">Microbulbifer epialgicus</name>
    <dbReference type="NCBI Taxonomy" id="393907"/>
    <lineage>
        <taxon>Bacteria</taxon>
        <taxon>Pseudomonadati</taxon>
        <taxon>Pseudomonadota</taxon>
        <taxon>Gammaproteobacteria</taxon>
        <taxon>Cellvibrionales</taxon>
        <taxon>Microbulbiferaceae</taxon>
        <taxon>Microbulbifer</taxon>
    </lineage>
</organism>
<gene>
    <name evidence="1" type="ORF">ACCI49_17265</name>
</gene>
<evidence type="ECO:0000313" key="2">
    <source>
        <dbReference type="Proteomes" id="UP001569428"/>
    </source>
</evidence>
<dbReference type="EMBL" id="JBGMEK010000050">
    <property type="protein sequence ID" value="MFA0812666.1"/>
    <property type="molecule type" value="Genomic_DNA"/>
</dbReference>
<sequence>MTPRQFYYTYSKKRVAQVAEEAGTTFANFKQIAVARGAVGRGLAERLCKASGGVISELESLYPERYEKPVNILHAS</sequence>
<protein>
    <submittedName>
        <fullName evidence="1">Uncharacterized protein</fullName>
    </submittedName>
</protein>
<proteinExistence type="predicted"/>
<evidence type="ECO:0000313" key="1">
    <source>
        <dbReference type="EMBL" id="MFA0812666.1"/>
    </source>
</evidence>
<comment type="caution">
    <text evidence="1">The sequence shown here is derived from an EMBL/GenBank/DDBJ whole genome shotgun (WGS) entry which is preliminary data.</text>
</comment>
<accession>A0ABV4P2S3</accession>
<reference evidence="1 2" key="1">
    <citation type="submission" date="2024-08" db="EMBL/GenBank/DDBJ databases">
        <authorList>
            <person name="Ishaq N."/>
        </authorList>
    </citation>
    <scope>NUCLEOTIDE SEQUENCE [LARGE SCALE GENOMIC DNA]</scope>
    <source>
        <strain evidence="1 2">DSM 18651</strain>
    </source>
</reference>